<dbReference type="EMBL" id="SDLV01000023">
    <property type="protein sequence ID" value="THV58940.1"/>
    <property type="molecule type" value="Genomic_DNA"/>
</dbReference>
<feature type="signal peptide" evidence="2">
    <location>
        <begin position="1"/>
        <end position="19"/>
    </location>
</feature>
<protein>
    <submittedName>
        <fullName evidence="5">T9SS type A sorting domain-containing protein</fullName>
    </submittedName>
</protein>
<dbReference type="Pfam" id="PF18962">
    <property type="entry name" value="Por_Secre_tail"/>
    <property type="match status" value="1"/>
</dbReference>
<dbReference type="Gene3D" id="2.60.120.380">
    <property type="match status" value="2"/>
</dbReference>
<dbReference type="InterPro" id="IPR056600">
    <property type="entry name" value="GBD_T9SS_assoc"/>
</dbReference>
<name>A0ABY2R6G7_9FLAO</name>
<gene>
    <name evidence="5" type="ORF">EK417_11260</name>
</gene>
<evidence type="ECO:0000256" key="1">
    <source>
        <dbReference type="ARBA" id="ARBA00022729"/>
    </source>
</evidence>
<dbReference type="NCBIfam" id="TIGR04183">
    <property type="entry name" value="Por_Secre_tail"/>
    <property type="match status" value="1"/>
</dbReference>
<evidence type="ECO:0000313" key="5">
    <source>
        <dbReference type="EMBL" id="THV58940.1"/>
    </source>
</evidence>
<feature type="domain" description="T9SS-like galactose binding" evidence="4">
    <location>
        <begin position="20"/>
        <end position="150"/>
    </location>
</feature>
<reference evidence="5 6" key="1">
    <citation type="submission" date="2019-01" db="EMBL/GenBank/DDBJ databases">
        <authorList>
            <person name="B I."/>
            <person name="Ch S."/>
            <person name="Ch V.R."/>
        </authorList>
    </citation>
    <scope>NUCLEOTIDE SEQUENCE [LARGE SCALE GENOMIC DNA]</scope>
    <source>
        <strain evidence="5 6">JC507</strain>
    </source>
</reference>
<proteinExistence type="predicted"/>
<dbReference type="RefSeq" id="WP_136522212.1">
    <property type="nucleotide sequence ID" value="NZ_SDLV01000023.1"/>
</dbReference>
<feature type="domain" description="T9SS-like galactose binding" evidence="4">
    <location>
        <begin position="159"/>
        <end position="289"/>
    </location>
</feature>
<evidence type="ECO:0000259" key="3">
    <source>
        <dbReference type="Pfam" id="PF18962"/>
    </source>
</evidence>
<evidence type="ECO:0000259" key="4">
    <source>
        <dbReference type="Pfam" id="PF23759"/>
    </source>
</evidence>
<dbReference type="InterPro" id="IPR026444">
    <property type="entry name" value="Secre_tail"/>
</dbReference>
<accession>A0ABY2R6G7</accession>
<evidence type="ECO:0000313" key="6">
    <source>
        <dbReference type="Proteomes" id="UP000306038"/>
    </source>
</evidence>
<organism evidence="5 6">
    <name type="scientific">Chryseobacterium candidae</name>
    <dbReference type="NCBI Taxonomy" id="1978493"/>
    <lineage>
        <taxon>Bacteria</taxon>
        <taxon>Pseudomonadati</taxon>
        <taxon>Bacteroidota</taxon>
        <taxon>Flavobacteriia</taxon>
        <taxon>Flavobacteriales</taxon>
        <taxon>Weeksellaceae</taxon>
        <taxon>Chryseobacterium group</taxon>
        <taxon>Chryseobacterium</taxon>
    </lineage>
</organism>
<comment type="caution">
    <text evidence="5">The sequence shown here is derived from an EMBL/GenBank/DDBJ whole genome shotgun (WGS) entry which is preliminary data.</text>
</comment>
<sequence>MKNKLLFCWLFLMAIIIKAQNNDCSGAVLLTVGTSFSSGAVNSSNTGATTDGPVASCNSDAVENVWFKVVVPASGKLMIETDQVADSLFDDSVLTVYSGTCGNLTEIDCNDDKLQDLFSSLSLTGQTPGATLYISVSKYDDYTENGEFQISAYDLIPAANDNCAEAISLSVGTDFSSGAITATNLTATTDGPTASCNSDAVENVWFKVVVPASGKLMIETDQVADSLFDDSVLTVYSGTCGNLTEIDCNDDKLQDLFSSLSLTGQTPGATLYISVSKYDDNTENGEFQISVYDTTSLATNEVIQKKREINVSPNPFTDQLTISDISDVQSISIFDPSGKLIKTIEKPSSVIYLTDLKDGLYLLSLKMNSGIIKTIKIIKK</sequence>
<dbReference type="Proteomes" id="UP000306038">
    <property type="component" value="Unassembled WGS sequence"/>
</dbReference>
<keyword evidence="6" id="KW-1185">Reference proteome</keyword>
<feature type="domain" description="Secretion system C-terminal sorting" evidence="3">
    <location>
        <begin position="312"/>
        <end position="375"/>
    </location>
</feature>
<feature type="chain" id="PRO_5046721101" evidence="2">
    <location>
        <begin position="20"/>
        <end position="380"/>
    </location>
</feature>
<evidence type="ECO:0000256" key="2">
    <source>
        <dbReference type="SAM" id="SignalP"/>
    </source>
</evidence>
<dbReference type="Pfam" id="PF23759">
    <property type="entry name" value="GBD_T9SS_assoc"/>
    <property type="match status" value="2"/>
</dbReference>
<keyword evidence="1 2" id="KW-0732">Signal</keyword>